<feature type="compositionally biased region" description="Low complexity" evidence="1">
    <location>
        <begin position="568"/>
        <end position="577"/>
    </location>
</feature>
<evidence type="ECO:0000256" key="1">
    <source>
        <dbReference type="SAM" id="MobiDB-lite"/>
    </source>
</evidence>
<accession>A0ABR3P3R0</accession>
<dbReference type="RefSeq" id="XP_069196993.1">
    <property type="nucleotide sequence ID" value="XM_069344565.1"/>
</dbReference>
<feature type="compositionally biased region" description="Basic and acidic residues" evidence="1">
    <location>
        <begin position="189"/>
        <end position="198"/>
    </location>
</feature>
<feature type="region of interest" description="Disordered" evidence="1">
    <location>
        <begin position="663"/>
        <end position="876"/>
    </location>
</feature>
<protein>
    <submittedName>
        <fullName evidence="2">Uncharacterized protein</fullName>
    </submittedName>
</protein>
<feature type="compositionally biased region" description="Low complexity" evidence="1">
    <location>
        <begin position="715"/>
        <end position="743"/>
    </location>
</feature>
<gene>
    <name evidence="2" type="ORF">AAFC00_004862</name>
</gene>
<keyword evidence="3" id="KW-1185">Reference proteome</keyword>
<feature type="compositionally biased region" description="Acidic residues" evidence="1">
    <location>
        <begin position="384"/>
        <end position="400"/>
    </location>
</feature>
<feature type="region of interest" description="Disordered" evidence="1">
    <location>
        <begin position="538"/>
        <end position="646"/>
    </location>
</feature>
<feature type="compositionally biased region" description="Basic residues" evidence="1">
    <location>
        <begin position="867"/>
        <end position="876"/>
    </location>
</feature>
<feature type="compositionally biased region" description="Polar residues" evidence="1">
    <location>
        <begin position="766"/>
        <end position="786"/>
    </location>
</feature>
<proteinExistence type="predicted"/>
<organism evidence="2 3">
    <name type="scientific">Neodothiora populina</name>
    <dbReference type="NCBI Taxonomy" id="2781224"/>
    <lineage>
        <taxon>Eukaryota</taxon>
        <taxon>Fungi</taxon>
        <taxon>Dikarya</taxon>
        <taxon>Ascomycota</taxon>
        <taxon>Pezizomycotina</taxon>
        <taxon>Dothideomycetes</taxon>
        <taxon>Dothideomycetidae</taxon>
        <taxon>Dothideales</taxon>
        <taxon>Dothioraceae</taxon>
        <taxon>Neodothiora</taxon>
    </lineage>
</organism>
<feature type="compositionally biased region" description="Polar residues" evidence="1">
    <location>
        <begin position="214"/>
        <end position="228"/>
    </location>
</feature>
<feature type="compositionally biased region" description="Polar residues" evidence="1">
    <location>
        <begin position="8"/>
        <end position="29"/>
    </location>
</feature>
<feature type="region of interest" description="Disordered" evidence="1">
    <location>
        <begin position="292"/>
        <end position="311"/>
    </location>
</feature>
<feature type="compositionally biased region" description="Low complexity" evidence="1">
    <location>
        <begin position="663"/>
        <end position="693"/>
    </location>
</feature>
<feature type="region of interest" description="Disordered" evidence="1">
    <location>
        <begin position="496"/>
        <end position="521"/>
    </location>
</feature>
<evidence type="ECO:0000313" key="2">
    <source>
        <dbReference type="EMBL" id="KAL1297311.1"/>
    </source>
</evidence>
<comment type="caution">
    <text evidence="2">The sequence shown here is derived from an EMBL/GenBank/DDBJ whole genome shotgun (WGS) entry which is preliminary data.</text>
</comment>
<dbReference type="GeneID" id="95978562"/>
<reference evidence="2 3" key="1">
    <citation type="submission" date="2024-07" db="EMBL/GenBank/DDBJ databases">
        <title>Draft sequence of the Neodothiora populina.</title>
        <authorList>
            <person name="Drown D.D."/>
            <person name="Schuette U.S."/>
            <person name="Buechlein A.B."/>
            <person name="Rusch D.R."/>
            <person name="Winton L.W."/>
            <person name="Adams G.A."/>
        </authorList>
    </citation>
    <scope>NUCLEOTIDE SEQUENCE [LARGE SCALE GENOMIC DNA]</scope>
    <source>
        <strain evidence="2 3">CPC 39397</strain>
    </source>
</reference>
<feature type="compositionally biased region" description="Polar residues" evidence="1">
    <location>
        <begin position="832"/>
        <end position="842"/>
    </location>
</feature>
<feature type="compositionally biased region" description="Acidic residues" evidence="1">
    <location>
        <begin position="202"/>
        <end position="213"/>
    </location>
</feature>
<sequence length="876" mass="92581">MEKATVPLDTNSSQSDDNPPQIHRQSQEFGATWDPTDSAHLLPALRLKHIPRAWERKAQSPAIKHRIARKVWHRHDFPQSHVVTASSSTSVTDRPKFLNNARMTRIKNLIAASPSPKKVVKKRCVNTGFGQSATANHWDMVAATPLRKRAHKHVVHAQSPLRYSKKSAMVPEIHASAPDEPLVEVQADDSEKSDKGDWSDVASEEDQVEEEPETQSNGGVTPQQSVDVNVSDDAMPETQEDSPSPQDDQLIIDIPEVSETCESVVSPVVDLQNLPSSPTLLDVSIHSPIHRSVSAPPAGAESAEARQKPRISDDTAILHAFLNRAAASKKPSISIGRRESLTNRRDSDVVRQALASPAKVDILGDLDPNSPMPRKSVAVVEDVACENESESSLEPSEETPETLPEPAVENEAAATDAKPTRRSIRSRNRVVQLGPLAASPSKYAKGPNKITIRSTGTPVAIKRTDAQELSLLTRANTRKNKGGSIMPVVRLCELATEPASREPSEESSGAPAEKVGDGAADNVKGVRWDVNLAYYQEFEDDADSQEARRSVPCQATMEEEAEREAEKAAAAAAAAQAPTPVKSKVRRPRTPSKASQNAAALSVGSEVEADEIEPQSATTATEETTSKAAAAPASLPKKRKSRIATPAKGLLSSAASLLPAEVAASRTGTTTSDAAPASTAPAASTASTTATGSRTRKHSTRSLPTPKKLNFEALGPSSSSSSSSTKTTKTTAKSTSAKPAAGSIATTTPPTSRLGLHPAPKLPAANPSSNTENKLTKKPSSAAPSLSTISVSAATTTTTTVTPGLASPAKKRPKTIVGTSLLPRTASAAGHHSNNTKSSTAGSADDADERDSKTIALSMPPGLASPAKRRVRPRVL</sequence>
<feature type="region of interest" description="Disordered" evidence="1">
    <location>
        <begin position="1"/>
        <end position="35"/>
    </location>
</feature>
<feature type="region of interest" description="Disordered" evidence="1">
    <location>
        <begin position="175"/>
        <end position="250"/>
    </location>
</feature>
<dbReference type="Proteomes" id="UP001562354">
    <property type="component" value="Unassembled WGS sequence"/>
</dbReference>
<feature type="compositionally biased region" description="Low complexity" evidence="1">
    <location>
        <begin position="787"/>
        <end position="802"/>
    </location>
</feature>
<evidence type="ECO:0000313" key="3">
    <source>
        <dbReference type="Proteomes" id="UP001562354"/>
    </source>
</evidence>
<name>A0ABR3P3R0_9PEZI</name>
<feature type="region of interest" description="Disordered" evidence="1">
    <location>
        <begin position="384"/>
        <end position="456"/>
    </location>
</feature>
<feature type="compositionally biased region" description="Low complexity" evidence="1">
    <location>
        <begin position="614"/>
        <end position="635"/>
    </location>
</feature>
<dbReference type="EMBL" id="JBFMKM010000016">
    <property type="protein sequence ID" value="KAL1297311.1"/>
    <property type="molecule type" value="Genomic_DNA"/>
</dbReference>